<evidence type="ECO:0000256" key="2">
    <source>
        <dbReference type="ARBA" id="ARBA00022448"/>
    </source>
</evidence>
<comment type="caution">
    <text evidence="8">The sequence shown here is derived from an EMBL/GenBank/DDBJ whole genome shotgun (WGS) entry which is preliminary data.</text>
</comment>
<name>A0A437MJA1_9PROT</name>
<evidence type="ECO:0000256" key="1">
    <source>
        <dbReference type="ARBA" id="ARBA00004370"/>
    </source>
</evidence>
<evidence type="ECO:0000256" key="6">
    <source>
        <dbReference type="ARBA" id="ARBA00023136"/>
    </source>
</evidence>
<evidence type="ECO:0000313" key="9">
    <source>
        <dbReference type="Proteomes" id="UP000282957"/>
    </source>
</evidence>
<protein>
    <submittedName>
        <fullName evidence="8">ETC complex I subunit</fullName>
    </submittedName>
</protein>
<dbReference type="Gene3D" id="3.30.160.190">
    <property type="entry name" value="atu1810 like domain"/>
    <property type="match status" value="1"/>
</dbReference>
<evidence type="ECO:0000256" key="3">
    <source>
        <dbReference type="ARBA" id="ARBA00022660"/>
    </source>
</evidence>
<keyword evidence="5" id="KW-0249">Electron transport</keyword>
<dbReference type="OrthoDB" id="9799572at2"/>
<sequence length="107" mass="11980">MSLVKPAARIFSPSRNAMQSGPGKTGDWVLEFAPNTRPVVDPLMGWTGGLSTQRQVRLSFPSQEAAVAYAKAEGLHYVVEVPPARRPIKPKSYSDNFRNDRRENWTH</sequence>
<dbReference type="AlphaFoldDB" id="A0A437MJA1"/>
<keyword evidence="6" id="KW-0472">Membrane</keyword>
<feature type="compositionally biased region" description="Basic and acidic residues" evidence="7">
    <location>
        <begin position="97"/>
        <end position="107"/>
    </location>
</feature>
<dbReference type="InterPro" id="IPR006885">
    <property type="entry name" value="NADH_UbQ_FeS_4_mit-like"/>
</dbReference>
<keyword evidence="2" id="KW-0813">Transport</keyword>
<dbReference type="InterPro" id="IPR038532">
    <property type="entry name" value="NDUFS4-like_sf"/>
</dbReference>
<evidence type="ECO:0000313" key="8">
    <source>
        <dbReference type="EMBL" id="RVT97711.1"/>
    </source>
</evidence>
<evidence type="ECO:0000256" key="5">
    <source>
        <dbReference type="ARBA" id="ARBA00022982"/>
    </source>
</evidence>
<dbReference type="GO" id="GO:0016020">
    <property type="term" value="C:membrane"/>
    <property type="evidence" value="ECO:0007669"/>
    <property type="project" value="UniProtKB-SubCell"/>
</dbReference>
<organism evidence="8 9">
    <name type="scientific">Rhodovarius crocodyli</name>
    <dbReference type="NCBI Taxonomy" id="1979269"/>
    <lineage>
        <taxon>Bacteria</taxon>
        <taxon>Pseudomonadati</taxon>
        <taxon>Pseudomonadota</taxon>
        <taxon>Alphaproteobacteria</taxon>
        <taxon>Acetobacterales</taxon>
        <taxon>Roseomonadaceae</taxon>
        <taxon>Rhodovarius</taxon>
    </lineage>
</organism>
<keyword evidence="9" id="KW-1185">Reference proteome</keyword>
<gene>
    <name evidence="8" type="ORF">EOD42_07835</name>
</gene>
<dbReference type="GO" id="GO:0022900">
    <property type="term" value="P:electron transport chain"/>
    <property type="evidence" value="ECO:0007669"/>
    <property type="project" value="InterPro"/>
</dbReference>
<evidence type="ECO:0000256" key="7">
    <source>
        <dbReference type="SAM" id="MobiDB-lite"/>
    </source>
</evidence>
<dbReference type="RefSeq" id="WP_127786940.1">
    <property type="nucleotide sequence ID" value="NZ_SACL01000002.1"/>
</dbReference>
<evidence type="ECO:0000256" key="4">
    <source>
        <dbReference type="ARBA" id="ARBA00022946"/>
    </source>
</evidence>
<feature type="region of interest" description="Disordered" evidence="7">
    <location>
        <begin position="86"/>
        <end position="107"/>
    </location>
</feature>
<dbReference type="PANTHER" id="PTHR12219">
    <property type="entry name" value="NADH-UBIQUINONE OXIDOREDUCTASE"/>
    <property type="match status" value="1"/>
</dbReference>
<accession>A0A437MJA1</accession>
<dbReference type="PANTHER" id="PTHR12219:SF8">
    <property type="entry name" value="NADH DEHYDROGENASE [UBIQUINONE] IRON-SULFUR PROTEIN 4, MITOCHONDRIAL"/>
    <property type="match status" value="1"/>
</dbReference>
<keyword evidence="3" id="KW-0679">Respiratory chain</keyword>
<comment type="subcellular location">
    <subcellularLocation>
        <location evidence="1">Membrane</location>
    </subcellularLocation>
</comment>
<dbReference type="EMBL" id="SACL01000002">
    <property type="protein sequence ID" value="RVT97711.1"/>
    <property type="molecule type" value="Genomic_DNA"/>
</dbReference>
<dbReference type="Proteomes" id="UP000282957">
    <property type="component" value="Unassembled WGS sequence"/>
</dbReference>
<proteinExistence type="predicted"/>
<reference evidence="8 9" key="1">
    <citation type="submission" date="2019-01" db="EMBL/GenBank/DDBJ databases">
        <authorList>
            <person name="Chen W.-M."/>
        </authorList>
    </citation>
    <scope>NUCLEOTIDE SEQUENCE [LARGE SCALE GENOMIC DNA]</scope>
    <source>
        <strain evidence="8 9">CCP-6</strain>
    </source>
</reference>
<keyword evidence="4" id="KW-0809">Transit peptide</keyword>
<dbReference type="Pfam" id="PF04800">
    <property type="entry name" value="NDUS4"/>
    <property type="match status" value="1"/>
</dbReference>